<accession>A0ABS8EAE4</accession>
<proteinExistence type="predicted"/>
<organism evidence="1 2">
    <name type="scientific">Streptomyces flavotricini</name>
    <dbReference type="NCBI Taxonomy" id="66888"/>
    <lineage>
        <taxon>Bacteria</taxon>
        <taxon>Bacillati</taxon>
        <taxon>Actinomycetota</taxon>
        <taxon>Actinomycetes</taxon>
        <taxon>Kitasatosporales</taxon>
        <taxon>Streptomycetaceae</taxon>
        <taxon>Streptomyces</taxon>
    </lineage>
</organism>
<evidence type="ECO:0000313" key="2">
    <source>
        <dbReference type="Proteomes" id="UP001520654"/>
    </source>
</evidence>
<dbReference type="EMBL" id="JAINUL010000001">
    <property type="protein sequence ID" value="MCC0097689.1"/>
    <property type="molecule type" value="Genomic_DNA"/>
</dbReference>
<comment type="caution">
    <text evidence="1">The sequence shown here is derived from an EMBL/GenBank/DDBJ whole genome shotgun (WGS) entry which is preliminary data.</text>
</comment>
<protein>
    <submittedName>
        <fullName evidence="1">Uncharacterized protein</fullName>
    </submittedName>
</protein>
<keyword evidence="2" id="KW-1185">Reference proteome</keyword>
<name>A0ABS8EAE4_9ACTN</name>
<sequence>MDVGALVTAGATTVIGLMASDAWTYTSGRLARLLGRSEQELRSSRAELLLARTDGDVPALEQFEEDWRERLRVVLEADQAAVRELTALLDEVNPGWRGTPSIVNTVSGGDFHGNSQVFMGREFTINQPPRQPDDRGNSG</sequence>
<dbReference type="RefSeq" id="WP_229338889.1">
    <property type="nucleotide sequence ID" value="NZ_JAINUL010000001.1"/>
</dbReference>
<reference evidence="1 2" key="1">
    <citation type="submission" date="2021-08" db="EMBL/GenBank/DDBJ databases">
        <title>Genomic Architecture of Streptomyces flavotricini NGL1 and Streptomyces erythrochromogenes HMS4 With Differential Plant Beneficial attributes and laccase production capabilities.</title>
        <authorList>
            <person name="Salwan R."/>
            <person name="Kaur R."/>
            <person name="Sharma V."/>
        </authorList>
    </citation>
    <scope>NUCLEOTIDE SEQUENCE [LARGE SCALE GENOMIC DNA]</scope>
    <source>
        <strain evidence="1 2">NGL1</strain>
    </source>
</reference>
<dbReference type="Proteomes" id="UP001520654">
    <property type="component" value="Unassembled WGS sequence"/>
</dbReference>
<gene>
    <name evidence="1" type="ORF">K7B10_23500</name>
</gene>
<evidence type="ECO:0000313" key="1">
    <source>
        <dbReference type="EMBL" id="MCC0097689.1"/>
    </source>
</evidence>